<proteinExistence type="predicted"/>
<sequence length="94" mass="10663">MNVPILLVYINFFVCSLAVIRLMSYRRNGAQYKFIPSCIAWLLIVALGSVPLRILTNVYIESDPFEVAINVILCIQIILSDGNVNRMFRGVINE</sequence>
<keyword evidence="1" id="KW-0472">Membrane</keyword>
<comment type="caution">
    <text evidence="2">The sequence shown here is derived from an EMBL/GenBank/DDBJ whole genome shotgun (WGS) entry which is preliminary data.</text>
</comment>
<gene>
    <name evidence="2" type="ORF">Xish_00028</name>
</gene>
<dbReference type="RefSeq" id="WP_099116177.1">
    <property type="nucleotide sequence ID" value="NZ_NJAK01000001.1"/>
</dbReference>
<organism evidence="2 3">
    <name type="scientific">Xenorhabdus ishibashii</name>
    <dbReference type="NCBI Taxonomy" id="1034471"/>
    <lineage>
        <taxon>Bacteria</taxon>
        <taxon>Pseudomonadati</taxon>
        <taxon>Pseudomonadota</taxon>
        <taxon>Gammaproteobacteria</taxon>
        <taxon>Enterobacterales</taxon>
        <taxon>Morganellaceae</taxon>
        <taxon>Xenorhabdus</taxon>
    </lineage>
</organism>
<name>A0A2D0KC40_9GAMM</name>
<protein>
    <recommendedName>
        <fullName evidence="4">Holin</fullName>
    </recommendedName>
</protein>
<dbReference type="EMBL" id="NJAK01000001">
    <property type="protein sequence ID" value="PHM60922.1"/>
    <property type="molecule type" value="Genomic_DNA"/>
</dbReference>
<feature type="transmembrane region" description="Helical" evidence="1">
    <location>
        <begin position="34"/>
        <end position="55"/>
    </location>
</feature>
<keyword evidence="1" id="KW-0812">Transmembrane</keyword>
<keyword evidence="1" id="KW-1133">Transmembrane helix</keyword>
<keyword evidence="3" id="KW-1185">Reference proteome</keyword>
<evidence type="ECO:0000313" key="2">
    <source>
        <dbReference type="EMBL" id="PHM60922.1"/>
    </source>
</evidence>
<evidence type="ECO:0000313" key="3">
    <source>
        <dbReference type="Proteomes" id="UP000222168"/>
    </source>
</evidence>
<dbReference type="Proteomes" id="UP000222168">
    <property type="component" value="Unassembled WGS sequence"/>
</dbReference>
<reference evidence="2 3" key="1">
    <citation type="journal article" date="2017" name="Nat. Microbiol.">
        <title>Natural product diversity associated with the nematode symbionts Photorhabdus and Xenorhabdus.</title>
        <authorList>
            <person name="Tobias N.J."/>
            <person name="Wolff H."/>
            <person name="Djahanschiri B."/>
            <person name="Grundmann F."/>
            <person name="Kronenwerth M."/>
            <person name="Shi Y.M."/>
            <person name="Simonyi S."/>
            <person name="Grun P."/>
            <person name="Shapiro-Ilan D."/>
            <person name="Pidot S.J."/>
            <person name="Stinear T.P."/>
            <person name="Ebersberger I."/>
            <person name="Bode H.B."/>
        </authorList>
    </citation>
    <scope>NUCLEOTIDE SEQUENCE [LARGE SCALE GENOMIC DNA]</scope>
    <source>
        <strain evidence="2 3">DSM 22670</strain>
    </source>
</reference>
<accession>A0A2D0KC40</accession>
<evidence type="ECO:0008006" key="4">
    <source>
        <dbReference type="Google" id="ProtNLM"/>
    </source>
</evidence>
<feature type="transmembrane region" description="Helical" evidence="1">
    <location>
        <begin position="6"/>
        <end position="22"/>
    </location>
</feature>
<dbReference type="InterPro" id="IPR008473">
    <property type="entry name" value="Phage_holin_3_7"/>
</dbReference>
<dbReference type="OrthoDB" id="6455699at2"/>
<dbReference type="AlphaFoldDB" id="A0A2D0KC40"/>
<dbReference type="Pfam" id="PF05449">
    <property type="entry name" value="Phage_holin_3_7"/>
    <property type="match status" value="1"/>
</dbReference>
<evidence type="ECO:0000256" key="1">
    <source>
        <dbReference type="SAM" id="Phobius"/>
    </source>
</evidence>